<dbReference type="InterPro" id="IPR007110">
    <property type="entry name" value="Ig-like_dom"/>
</dbReference>
<dbReference type="SUPFAM" id="SSF48726">
    <property type="entry name" value="Immunoglobulin"/>
    <property type="match status" value="8"/>
</dbReference>
<feature type="domain" description="Ig-like" evidence="10">
    <location>
        <begin position="135"/>
        <end position="220"/>
    </location>
</feature>
<dbReference type="InterPro" id="IPR050958">
    <property type="entry name" value="Cell_Adh-Cytoskel_Orgn"/>
</dbReference>
<feature type="domain" description="Ig-like" evidence="10">
    <location>
        <begin position="500"/>
        <end position="582"/>
    </location>
</feature>
<comment type="subcellular location">
    <subcellularLocation>
        <location evidence="1">Membrane</location>
        <topology evidence="1">Single-pass membrane protein</topology>
    </subcellularLocation>
</comment>
<keyword evidence="7" id="KW-0472">Membrane</keyword>
<keyword evidence="11" id="KW-1185">Reference proteome</keyword>
<proteinExistence type="predicted"/>
<protein>
    <submittedName>
        <fullName evidence="12">Ig-like domain-containing protein</fullName>
    </submittedName>
</protein>
<dbReference type="GO" id="GO:0007156">
    <property type="term" value="P:homophilic cell adhesion via plasma membrane adhesion molecules"/>
    <property type="evidence" value="ECO:0007669"/>
    <property type="project" value="TreeGrafter"/>
</dbReference>
<evidence type="ECO:0000259" key="10">
    <source>
        <dbReference type="PROSITE" id="PS50835"/>
    </source>
</evidence>
<dbReference type="GO" id="GO:0005886">
    <property type="term" value="C:plasma membrane"/>
    <property type="evidence" value="ECO:0007669"/>
    <property type="project" value="TreeGrafter"/>
</dbReference>
<dbReference type="InterPro" id="IPR013098">
    <property type="entry name" value="Ig_I-set"/>
</dbReference>
<reference evidence="12" key="1">
    <citation type="submission" date="2022-11" db="UniProtKB">
        <authorList>
            <consortium name="WormBaseParasite"/>
        </authorList>
    </citation>
    <scope>IDENTIFICATION</scope>
</reference>
<feature type="domain" description="Ig-like" evidence="10">
    <location>
        <begin position="317"/>
        <end position="404"/>
    </location>
</feature>
<keyword evidence="5" id="KW-0130">Cell adhesion</keyword>
<dbReference type="GO" id="GO:0008046">
    <property type="term" value="F:axon guidance receptor activity"/>
    <property type="evidence" value="ECO:0007669"/>
    <property type="project" value="TreeGrafter"/>
</dbReference>
<evidence type="ECO:0000256" key="2">
    <source>
        <dbReference type="ARBA" id="ARBA00022692"/>
    </source>
</evidence>
<dbReference type="InterPro" id="IPR003598">
    <property type="entry name" value="Ig_sub2"/>
</dbReference>
<feature type="domain" description="Ig-like" evidence="10">
    <location>
        <begin position="43"/>
        <end position="130"/>
    </location>
</feature>
<dbReference type="FunFam" id="2.60.40.10:FF:002373">
    <property type="entry name" value="High Incidence of Males (Increased X chromosome loss)"/>
    <property type="match status" value="1"/>
</dbReference>
<dbReference type="SMART" id="SM00408">
    <property type="entry name" value="IGc2"/>
    <property type="match status" value="7"/>
</dbReference>
<dbReference type="InterPro" id="IPR003599">
    <property type="entry name" value="Ig_sub"/>
</dbReference>
<dbReference type="FunFam" id="2.60.40.10:FF:000017">
    <property type="entry name" value="Down syndrome cell adhesion molecule b"/>
    <property type="match status" value="2"/>
</dbReference>
<dbReference type="WBParaSite" id="PSAMB.scaffold144size73127.g2507.t1">
    <property type="protein sequence ID" value="PSAMB.scaffold144size73127.g2507.t1"/>
    <property type="gene ID" value="PSAMB.scaffold144size73127.g2507"/>
</dbReference>
<evidence type="ECO:0000256" key="3">
    <source>
        <dbReference type="ARBA" id="ARBA00022729"/>
    </source>
</evidence>
<sequence length="673" mass="72736">MFPNGTLSIQTASRGDDGAYTCHVVTEGGDAAATIFLSVMELPKASVHPQTLYFVDGGSFNISCYVTGDPQPEPQWFFNGRRLRPEESGKFYITYKYDLIVRGASIEDAGRYECRATSSGGVASDYADVQVAVKPEVVVTRDRQMIGRGDRVVLECLVTAGFPTPTMTWYRGGREINAFRYISVEGGRLTIQGAQDNDAGTYTCVADNIAGRAQGQLIVDVGSIPSIVPSPETVRLNIERTATLPCRATGHPAPEISWQKNGVPIVPGERFTILPDGGLMIRDAQMDDQTRYTCTATNTFGRQDHTVMVIITGLISPVLGHVPPEEQLLEGRDLRLSCIVVLGTPKPTLRWMKNGQPVRETPSVVIEGGGSGLVLRDGNPSDEGQYTCVATNAAGNATVNINVQLISKPNIADDAPEFVVNTGERVEIPCRVSGRPTPTVSWTFEGRPLHHASSEFVIQQQGSVLIPRATLNHGGMFVCTATNSAGETRRAVRVKVLVPPTITPAQTAFNLVQGKAITLPCDATGDPKPTITWYLDEKPFTQGSINEDGSLTIQSASDLHRGQFKCVATNNVGSDERSVALTVHTAPVIDGSGETKTITVNVNETVKFPCPARADPPPSRSWTYEGREVFRGYSFGSELRFTGEGSLEILTAQMQHAGKKLFAHVNDDCIYGE</sequence>
<organism evidence="11 12">
    <name type="scientific">Plectus sambesii</name>
    <dbReference type="NCBI Taxonomy" id="2011161"/>
    <lineage>
        <taxon>Eukaryota</taxon>
        <taxon>Metazoa</taxon>
        <taxon>Ecdysozoa</taxon>
        <taxon>Nematoda</taxon>
        <taxon>Chromadorea</taxon>
        <taxon>Plectida</taxon>
        <taxon>Plectina</taxon>
        <taxon>Plectoidea</taxon>
        <taxon>Plectidae</taxon>
        <taxon>Plectus</taxon>
    </lineage>
</organism>
<evidence type="ECO:0000256" key="4">
    <source>
        <dbReference type="ARBA" id="ARBA00022737"/>
    </source>
</evidence>
<evidence type="ECO:0000256" key="8">
    <source>
        <dbReference type="ARBA" id="ARBA00023157"/>
    </source>
</evidence>
<evidence type="ECO:0000256" key="5">
    <source>
        <dbReference type="ARBA" id="ARBA00022889"/>
    </source>
</evidence>
<dbReference type="PANTHER" id="PTHR45080">
    <property type="entry name" value="CONTACTIN 5"/>
    <property type="match status" value="1"/>
</dbReference>
<dbReference type="Pfam" id="PF13927">
    <property type="entry name" value="Ig_3"/>
    <property type="match status" value="2"/>
</dbReference>
<keyword evidence="2" id="KW-0812">Transmembrane</keyword>
<dbReference type="InterPro" id="IPR013783">
    <property type="entry name" value="Ig-like_fold"/>
</dbReference>
<accession>A0A914V2H1</accession>
<evidence type="ECO:0000256" key="9">
    <source>
        <dbReference type="ARBA" id="ARBA00023319"/>
    </source>
</evidence>
<evidence type="ECO:0000256" key="6">
    <source>
        <dbReference type="ARBA" id="ARBA00022989"/>
    </source>
</evidence>
<dbReference type="GO" id="GO:0030424">
    <property type="term" value="C:axon"/>
    <property type="evidence" value="ECO:0007669"/>
    <property type="project" value="TreeGrafter"/>
</dbReference>
<keyword evidence="9" id="KW-0393">Immunoglobulin domain</keyword>
<keyword evidence="8" id="KW-1015">Disulfide bond</keyword>
<dbReference type="AlphaFoldDB" id="A0A914V2H1"/>
<dbReference type="FunFam" id="2.60.40.10:FF:000186">
    <property type="entry name" value="Hemicentin 1"/>
    <property type="match status" value="1"/>
</dbReference>
<dbReference type="Gene3D" id="2.60.40.10">
    <property type="entry name" value="Immunoglobulins"/>
    <property type="match status" value="8"/>
</dbReference>
<name>A0A914V2H1_9BILA</name>
<dbReference type="GO" id="GO:0050808">
    <property type="term" value="P:synapse organization"/>
    <property type="evidence" value="ECO:0007669"/>
    <property type="project" value="TreeGrafter"/>
</dbReference>
<dbReference type="Proteomes" id="UP000887566">
    <property type="component" value="Unplaced"/>
</dbReference>
<evidence type="ECO:0000313" key="11">
    <source>
        <dbReference type="Proteomes" id="UP000887566"/>
    </source>
</evidence>
<dbReference type="SMART" id="SM00409">
    <property type="entry name" value="IG"/>
    <property type="match status" value="7"/>
</dbReference>
<keyword evidence="4" id="KW-0677">Repeat</keyword>
<keyword evidence="6" id="KW-1133">Transmembrane helix</keyword>
<feature type="domain" description="Ig-like" evidence="10">
    <location>
        <begin position="225"/>
        <end position="312"/>
    </location>
</feature>
<feature type="domain" description="Ig-like" evidence="10">
    <location>
        <begin position="409"/>
        <end position="495"/>
    </location>
</feature>
<dbReference type="GO" id="GO:0043025">
    <property type="term" value="C:neuronal cell body"/>
    <property type="evidence" value="ECO:0007669"/>
    <property type="project" value="TreeGrafter"/>
</dbReference>
<dbReference type="InterPro" id="IPR036179">
    <property type="entry name" value="Ig-like_dom_sf"/>
</dbReference>
<dbReference type="PANTHER" id="PTHR45080:SF8">
    <property type="entry name" value="IG-LIKE DOMAIN-CONTAINING PROTEIN"/>
    <property type="match status" value="1"/>
</dbReference>
<evidence type="ECO:0000256" key="1">
    <source>
        <dbReference type="ARBA" id="ARBA00004167"/>
    </source>
</evidence>
<dbReference type="Pfam" id="PF07679">
    <property type="entry name" value="I-set"/>
    <property type="match status" value="4"/>
</dbReference>
<dbReference type="PROSITE" id="PS50835">
    <property type="entry name" value="IG_LIKE"/>
    <property type="match status" value="6"/>
</dbReference>
<keyword evidence="3" id="KW-0732">Signal</keyword>
<evidence type="ECO:0000256" key="7">
    <source>
        <dbReference type="ARBA" id="ARBA00023136"/>
    </source>
</evidence>
<evidence type="ECO:0000313" key="12">
    <source>
        <dbReference type="WBParaSite" id="PSAMB.scaffold144size73127.g2507.t1"/>
    </source>
</evidence>